<dbReference type="GO" id="GO:0016887">
    <property type="term" value="F:ATP hydrolysis activity"/>
    <property type="evidence" value="ECO:0007669"/>
    <property type="project" value="InterPro"/>
</dbReference>
<organism evidence="3 4">
    <name type="scientific">Fervidicola ferrireducens</name>
    <dbReference type="NCBI Taxonomy" id="520764"/>
    <lineage>
        <taxon>Bacteria</taxon>
        <taxon>Bacillati</taxon>
        <taxon>Bacillota</taxon>
        <taxon>Clostridia</taxon>
        <taxon>Thermosediminibacterales</taxon>
        <taxon>Thermosediminibacteraceae</taxon>
        <taxon>Fervidicola</taxon>
    </lineage>
</organism>
<name>A0A140L319_9FIRM</name>
<dbReference type="SUPFAM" id="SSF52540">
    <property type="entry name" value="P-loop containing nucleoside triphosphate hydrolases"/>
    <property type="match status" value="1"/>
</dbReference>
<evidence type="ECO:0000256" key="1">
    <source>
        <dbReference type="ARBA" id="ARBA00006611"/>
    </source>
</evidence>
<protein>
    <submittedName>
        <fullName evidence="3">Putative conjugal transfer protein</fullName>
    </submittedName>
</protein>
<dbReference type="Proteomes" id="UP000070427">
    <property type="component" value="Unassembled WGS sequence"/>
</dbReference>
<dbReference type="PANTHER" id="PTHR30486:SF6">
    <property type="entry name" value="TYPE IV PILUS RETRACTATION ATPASE PILT"/>
    <property type="match status" value="1"/>
</dbReference>
<keyword evidence="4" id="KW-1185">Reference proteome</keyword>
<dbReference type="STRING" id="520764.AN618_21110"/>
<dbReference type="CDD" id="cd01130">
    <property type="entry name" value="VirB11-like_ATPase"/>
    <property type="match status" value="1"/>
</dbReference>
<dbReference type="InParanoid" id="A0A140L319"/>
<evidence type="ECO:0000259" key="2">
    <source>
        <dbReference type="Pfam" id="PF00437"/>
    </source>
</evidence>
<dbReference type="RefSeq" id="WP_066354759.1">
    <property type="nucleotide sequence ID" value="NZ_LOED01000036.1"/>
</dbReference>
<feature type="domain" description="Bacterial type II secretion system protein E" evidence="2">
    <location>
        <begin position="85"/>
        <end position="366"/>
    </location>
</feature>
<reference evidence="3 4" key="1">
    <citation type="submission" date="2015-12" db="EMBL/GenBank/DDBJ databases">
        <title>Draft genome sequnece of Fervidicola ferrireducens strain Y170.</title>
        <authorList>
            <person name="Patel B.K."/>
        </authorList>
    </citation>
    <scope>NUCLEOTIDE SEQUENCE [LARGE SCALE GENOMIC DNA]</scope>
    <source>
        <strain evidence="3 4">Y170</strain>
    </source>
</reference>
<dbReference type="AlphaFoldDB" id="A0A140L319"/>
<dbReference type="PANTHER" id="PTHR30486">
    <property type="entry name" value="TWITCHING MOTILITY PROTEIN PILT"/>
    <property type="match status" value="1"/>
</dbReference>
<dbReference type="Gene3D" id="3.30.450.380">
    <property type="match status" value="1"/>
</dbReference>
<sequence length="434" mass="49201">MRLYEAMEMRQNLQELTKDTWQMLRQKAQEKVLRDAPKDILGKYRDPEAKSIVRKYIQMVVDNELPALPYQARIDITDKLVDEIQGYGPLEKYLDDPNVTEIIVERYDKIMVEENGELKNVDTKFDSEEHLRLVVERIIAPLGRRLDWSSPTVDARLPDGSRVCAVIPPISPEGTTVTIRKFRPNVSMDDLVKWGMLPEDVRAGLEACVRGRLNMIISGGTGSGKTTFLNALSEYISPKLSVITIENPIEMQLRHPNVRRWEARPPNIEGKGEVDMMSLVITALRSRPDIIIVGEVRGREAYAMLQAMNTGHLGSMTTLHANNTAQAMERLVAMVASAQELPKELVPAYIAETIDVVVHLMRMADGKRRLVEISEVMGEKDGKIIMNPLVKFKVEKFEDNNIVGRWVKVGEFSRAEVLRDRGVNFPGFVQQPDK</sequence>
<accession>A0A140L319</accession>
<dbReference type="InterPro" id="IPR001482">
    <property type="entry name" value="T2SS/T4SS_dom"/>
</dbReference>
<evidence type="ECO:0000313" key="3">
    <source>
        <dbReference type="EMBL" id="KXG74944.1"/>
    </source>
</evidence>
<dbReference type="Gene3D" id="3.40.50.300">
    <property type="entry name" value="P-loop containing nucleotide triphosphate hydrolases"/>
    <property type="match status" value="1"/>
</dbReference>
<dbReference type="InterPro" id="IPR050921">
    <property type="entry name" value="T4SS_GSP_E_ATPase"/>
</dbReference>
<evidence type="ECO:0000313" key="4">
    <source>
        <dbReference type="Proteomes" id="UP000070427"/>
    </source>
</evidence>
<dbReference type="InterPro" id="IPR027417">
    <property type="entry name" value="P-loop_NTPase"/>
</dbReference>
<dbReference type="OrthoDB" id="9810761at2"/>
<dbReference type="PATRIC" id="fig|520764.3.peg.2258"/>
<dbReference type="EMBL" id="LOED01000036">
    <property type="protein sequence ID" value="KXG74944.1"/>
    <property type="molecule type" value="Genomic_DNA"/>
</dbReference>
<comment type="caution">
    <text evidence="3">The sequence shown here is derived from an EMBL/GenBank/DDBJ whole genome shotgun (WGS) entry which is preliminary data.</text>
</comment>
<gene>
    <name evidence="3" type="ORF">AN618_21110</name>
</gene>
<comment type="similarity">
    <text evidence="1">Belongs to the GSP E family.</text>
</comment>
<dbReference type="Pfam" id="PF00437">
    <property type="entry name" value="T2SSE"/>
    <property type="match status" value="1"/>
</dbReference>
<proteinExistence type="inferred from homology"/>